<evidence type="ECO:0000259" key="2">
    <source>
        <dbReference type="PROSITE" id="PS50195"/>
    </source>
</evidence>
<sequence>MRGSLASLPRMSMDQLNVRDDTDRTLRIWLLSAAQIEGTTFYRLAGRFQSNGQTWEVNRRYSEFLALRAKLIRFFEDQDDACPGCLNYLASIQRFEFPKKHLFSSKNPAVINYRVKALRSFMNLLASWAFSNLPKCPLCGGYAFELVRNFVVDGAEPMTGSDMDYIRGSISIEAFASSGERPSAFARPSGLERRHSWIPASGSATLKAHQAQQQKPNATPPTSKKAPTGSQQPDAYDTFNDYLPARPSQRTKPSSNVDANQSNQKFSVQKTKPGEKSSFLLYNDGGDGAASSSDIVSFGSVSTNNETKLRKHKSEPHNVARLQNDSFLSFASTDNEVKEADEDESSDDAVSDHSNMLSSPNVQPAKSKSTNTAALTKEKSQLFDSFISEDLVEPISSDDDDRRYGSPSVSPSDEEVKVDDDSEDEDEIDITGVALNSPPPKGRAASRSGENLWQPWELARGG</sequence>
<accession>K3W714</accession>
<reference evidence="4" key="1">
    <citation type="journal article" date="2010" name="Genome Biol.">
        <title>Genome sequence of the necrotrophic plant pathogen Pythium ultimum reveals original pathogenicity mechanisms and effector repertoire.</title>
        <authorList>
            <person name="Levesque C.A."/>
            <person name="Brouwer H."/>
            <person name="Cano L."/>
            <person name="Hamilton J.P."/>
            <person name="Holt C."/>
            <person name="Huitema E."/>
            <person name="Raffaele S."/>
            <person name="Robideau G.P."/>
            <person name="Thines M."/>
            <person name="Win J."/>
            <person name="Zerillo M.M."/>
            <person name="Beakes G.W."/>
            <person name="Boore J.L."/>
            <person name="Busam D."/>
            <person name="Dumas B."/>
            <person name="Ferriera S."/>
            <person name="Fuerstenberg S.I."/>
            <person name="Gachon C.M."/>
            <person name="Gaulin E."/>
            <person name="Govers F."/>
            <person name="Grenville-Briggs L."/>
            <person name="Horner N."/>
            <person name="Hostetler J."/>
            <person name="Jiang R.H."/>
            <person name="Johnson J."/>
            <person name="Krajaejun T."/>
            <person name="Lin H."/>
            <person name="Meijer H.J."/>
            <person name="Moore B."/>
            <person name="Morris P."/>
            <person name="Phuntmart V."/>
            <person name="Puiu D."/>
            <person name="Shetty J."/>
            <person name="Stajich J.E."/>
            <person name="Tripathy S."/>
            <person name="Wawra S."/>
            <person name="van West P."/>
            <person name="Whitty B.R."/>
            <person name="Coutinho P.M."/>
            <person name="Henrissat B."/>
            <person name="Martin F."/>
            <person name="Thomas P.D."/>
            <person name="Tyler B.M."/>
            <person name="De Vries R.P."/>
            <person name="Kamoun S."/>
            <person name="Yandell M."/>
            <person name="Tisserat N."/>
            <person name="Buell C.R."/>
        </authorList>
    </citation>
    <scope>NUCLEOTIDE SEQUENCE</scope>
    <source>
        <strain evidence="4">DAOM:BR144</strain>
    </source>
</reference>
<reference evidence="3" key="3">
    <citation type="submission" date="2015-02" db="UniProtKB">
        <authorList>
            <consortium name="EnsemblProtists"/>
        </authorList>
    </citation>
    <scope>IDENTIFICATION</scope>
    <source>
        <strain evidence="3">DAOM BR144</strain>
    </source>
</reference>
<feature type="region of interest" description="Disordered" evidence="1">
    <location>
        <begin position="391"/>
        <end position="462"/>
    </location>
</feature>
<feature type="compositionally biased region" description="Acidic residues" evidence="1">
    <location>
        <begin position="339"/>
        <end position="349"/>
    </location>
</feature>
<reference evidence="4" key="2">
    <citation type="submission" date="2010-04" db="EMBL/GenBank/DDBJ databases">
        <authorList>
            <person name="Buell R."/>
            <person name="Hamilton J."/>
            <person name="Hostetler J."/>
        </authorList>
    </citation>
    <scope>NUCLEOTIDE SEQUENCE [LARGE SCALE GENOMIC DNA]</scope>
    <source>
        <strain evidence="4">DAOM:BR144</strain>
    </source>
</reference>
<evidence type="ECO:0000313" key="3">
    <source>
        <dbReference type="EnsemblProtists" id="PYU1_T000755"/>
    </source>
</evidence>
<dbReference type="Proteomes" id="UP000019132">
    <property type="component" value="Unassembled WGS sequence"/>
</dbReference>
<dbReference type="GO" id="GO:0035091">
    <property type="term" value="F:phosphatidylinositol binding"/>
    <property type="evidence" value="ECO:0007669"/>
    <property type="project" value="InterPro"/>
</dbReference>
<evidence type="ECO:0000313" key="4">
    <source>
        <dbReference type="Proteomes" id="UP000019132"/>
    </source>
</evidence>
<feature type="compositionally biased region" description="Acidic residues" evidence="1">
    <location>
        <begin position="412"/>
        <end position="429"/>
    </location>
</feature>
<dbReference type="Pfam" id="PF00787">
    <property type="entry name" value="PX"/>
    <property type="match status" value="1"/>
</dbReference>
<dbReference type="eggNOG" id="ENOG502RYGX">
    <property type="taxonomic scope" value="Eukaryota"/>
</dbReference>
<dbReference type="CDD" id="cd06093">
    <property type="entry name" value="PX_domain"/>
    <property type="match status" value="1"/>
</dbReference>
<feature type="region of interest" description="Disordered" evidence="1">
    <location>
        <begin position="305"/>
        <end position="374"/>
    </location>
</feature>
<feature type="compositionally biased region" description="Polar residues" evidence="1">
    <location>
        <begin position="210"/>
        <end position="222"/>
    </location>
</feature>
<dbReference type="InParanoid" id="K3W714"/>
<dbReference type="HOGENOM" id="CLU_047494_0_0_1"/>
<name>K3W714_GLOUD</name>
<evidence type="ECO:0000256" key="1">
    <source>
        <dbReference type="SAM" id="MobiDB-lite"/>
    </source>
</evidence>
<feature type="compositionally biased region" description="Polar residues" evidence="1">
    <location>
        <begin position="355"/>
        <end position="374"/>
    </location>
</feature>
<organism evidence="3 4">
    <name type="scientific">Globisporangium ultimum (strain ATCC 200006 / CBS 805.95 / DAOM BR144)</name>
    <name type="common">Pythium ultimum</name>
    <dbReference type="NCBI Taxonomy" id="431595"/>
    <lineage>
        <taxon>Eukaryota</taxon>
        <taxon>Sar</taxon>
        <taxon>Stramenopiles</taxon>
        <taxon>Oomycota</taxon>
        <taxon>Peronosporomycetes</taxon>
        <taxon>Pythiales</taxon>
        <taxon>Pythiaceae</taxon>
        <taxon>Globisporangium</taxon>
    </lineage>
</organism>
<dbReference type="AlphaFoldDB" id="K3W714"/>
<feature type="region of interest" description="Disordered" evidence="1">
    <location>
        <begin position="203"/>
        <end position="280"/>
    </location>
</feature>
<dbReference type="PROSITE" id="PS50195">
    <property type="entry name" value="PX"/>
    <property type="match status" value="1"/>
</dbReference>
<dbReference type="OMA" id="XQESIEE"/>
<dbReference type="SUPFAM" id="SSF64268">
    <property type="entry name" value="PX domain"/>
    <property type="match status" value="1"/>
</dbReference>
<dbReference type="InterPro" id="IPR036871">
    <property type="entry name" value="PX_dom_sf"/>
</dbReference>
<keyword evidence="4" id="KW-1185">Reference proteome</keyword>
<feature type="compositionally biased region" description="Polar residues" evidence="1">
    <location>
        <begin position="248"/>
        <end position="270"/>
    </location>
</feature>
<feature type="compositionally biased region" description="Polar residues" evidence="1">
    <location>
        <begin position="321"/>
        <end position="334"/>
    </location>
</feature>
<feature type="domain" description="PX" evidence="2">
    <location>
        <begin position="20"/>
        <end position="158"/>
    </location>
</feature>
<dbReference type="EMBL" id="GL376620">
    <property type="status" value="NOT_ANNOTATED_CDS"/>
    <property type="molecule type" value="Genomic_DNA"/>
</dbReference>
<dbReference type="Gene3D" id="3.30.1520.10">
    <property type="entry name" value="Phox-like domain"/>
    <property type="match status" value="1"/>
</dbReference>
<dbReference type="InterPro" id="IPR001683">
    <property type="entry name" value="PX_dom"/>
</dbReference>
<dbReference type="VEuPathDB" id="FungiDB:PYU1_G000755"/>
<protein>
    <recommendedName>
        <fullName evidence="2">PX domain-containing protein</fullName>
    </recommendedName>
</protein>
<dbReference type="EnsemblProtists" id="PYU1_T000755">
    <property type="protein sequence ID" value="PYU1_T000755"/>
    <property type="gene ID" value="PYU1_G000755"/>
</dbReference>
<proteinExistence type="predicted"/>